<keyword evidence="1" id="KW-0812">Transmembrane</keyword>
<organism evidence="2 3">
    <name type="scientific">Shimia abyssi</name>
    <dbReference type="NCBI Taxonomy" id="1662395"/>
    <lineage>
        <taxon>Bacteria</taxon>
        <taxon>Pseudomonadati</taxon>
        <taxon>Pseudomonadota</taxon>
        <taxon>Alphaproteobacteria</taxon>
        <taxon>Rhodobacterales</taxon>
        <taxon>Roseobacteraceae</taxon>
    </lineage>
</organism>
<dbReference type="OrthoDB" id="7875742at2"/>
<keyword evidence="1" id="KW-0472">Membrane</keyword>
<evidence type="ECO:0000313" key="2">
    <source>
        <dbReference type="EMBL" id="PSL20987.1"/>
    </source>
</evidence>
<keyword evidence="1" id="KW-1133">Transmembrane helix</keyword>
<protein>
    <submittedName>
        <fullName evidence="2">Uncharacterized protein</fullName>
    </submittedName>
</protein>
<dbReference type="EMBL" id="PYGJ01000002">
    <property type="protein sequence ID" value="PSL20987.1"/>
    <property type="molecule type" value="Genomic_DNA"/>
</dbReference>
<accession>A0A2P8FH04</accession>
<name>A0A2P8FH04_9RHOB</name>
<gene>
    <name evidence="2" type="ORF">CLV88_102106</name>
</gene>
<dbReference type="AlphaFoldDB" id="A0A2P8FH04"/>
<proteinExistence type="predicted"/>
<dbReference type="Proteomes" id="UP000240418">
    <property type="component" value="Unassembled WGS sequence"/>
</dbReference>
<keyword evidence="3" id="KW-1185">Reference proteome</keyword>
<sequence>MTALQVAEKERGVIRVFALDLPESDLKRLTDPAKHDPTPQATVAMLIGLDWLEDGGFEIFETDVLGELGLAGYLANGGGVAPADLAANRDRLNAYDGPVLILYSRAFGGAPTLLKPGPGVAHLGTWHEDIAPVSFEKLPSTAAFGTADPSATGTPSDTPPKSPFLTVLLAILALPIAAAFLFILIYGMLN</sequence>
<reference evidence="2 3" key="1">
    <citation type="submission" date="2018-03" db="EMBL/GenBank/DDBJ databases">
        <title>Genomic Encyclopedia of Archaeal and Bacterial Type Strains, Phase II (KMG-II): from individual species to whole genera.</title>
        <authorList>
            <person name="Goeker M."/>
        </authorList>
    </citation>
    <scope>NUCLEOTIDE SEQUENCE [LARGE SCALE GENOMIC DNA]</scope>
    <source>
        <strain evidence="2 3">DSM 100673</strain>
    </source>
</reference>
<feature type="transmembrane region" description="Helical" evidence="1">
    <location>
        <begin position="164"/>
        <end position="189"/>
    </location>
</feature>
<comment type="caution">
    <text evidence="2">The sequence shown here is derived from an EMBL/GenBank/DDBJ whole genome shotgun (WGS) entry which is preliminary data.</text>
</comment>
<evidence type="ECO:0000256" key="1">
    <source>
        <dbReference type="SAM" id="Phobius"/>
    </source>
</evidence>
<evidence type="ECO:0000313" key="3">
    <source>
        <dbReference type="Proteomes" id="UP000240418"/>
    </source>
</evidence>
<dbReference type="RefSeq" id="WP_106607195.1">
    <property type="nucleotide sequence ID" value="NZ_PYGJ01000002.1"/>
</dbReference>